<protein>
    <submittedName>
        <fullName evidence="15">TonB-dependent receptor</fullName>
    </submittedName>
</protein>
<dbReference type="PANTHER" id="PTHR32552:SF81">
    <property type="entry name" value="TONB-DEPENDENT OUTER MEMBRANE RECEPTOR"/>
    <property type="match status" value="1"/>
</dbReference>
<keyword evidence="5 11" id="KW-0812">Transmembrane</keyword>
<evidence type="ECO:0000256" key="1">
    <source>
        <dbReference type="ARBA" id="ARBA00004571"/>
    </source>
</evidence>
<dbReference type="Pfam" id="PF07715">
    <property type="entry name" value="Plug"/>
    <property type="match status" value="1"/>
</dbReference>
<evidence type="ECO:0000256" key="5">
    <source>
        <dbReference type="ARBA" id="ARBA00022692"/>
    </source>
</evidence>
<keyword evidence="6" id="KW-0408">Iron</keyword>
<evidence type="ECO:0000256" key="10">
    <source>
        <dbReference type="ARBA" id="ARBA00023237"/>
    </source>
</evidence>
<evidence type="ECO:0000256" key="11">
    <source>
        <dbReference type="PROSITE-ProRule" id="PRU01360"/>
    </source>
</evidence>
<dbReference type="InterPro" id="IPR012910">
    <property type="entry name" value="Plug_dom"/>
</dbReference>
<dbReference type="PANTHER" id="PTHR32552">
    <property type="entry name" value="FERRICHROME IRON RECEPTOR-RELATED"/>
    <property type="match status" value="1"/>
</dbReference>
<evidence type="ECO:0000256" key="6">
    <source>
        <dbReference type="ARBA" id="ARBA00023004"/>
    </source>
</evidence>
<dbReference type="AlphaFoldDB" id="A0A2N5X549"/>
<evidence type="ECO:0000256" key="12">
    <source>
        <dbReference type="RuleBase" id="RU003357"/>
    </source>
</evidence>
<feature type="domain" description="TonB-dependent receptor-like beta-barrel" evidence="13">
    <location>
        <begin position="261"/>
        <end position="720"/>
    </location>
</feature>
<comment type="similarity">
    <text evidence="11 12">Belongs to the TonB-dependent receptor family.</text>
</comment>
<organism evidence="15 16">
    <name type="scientific">Pseudohalioglobus lutimaris</name>
    <dbReference type="NCBI Taxonomy" id="1737061"/>
    <lineage>
        <taxon>Bacteria</taxon>
        <taxon>Pseudomonadati</taxon>
        <taxon>Pseudomonadota</taxon>
        <taxon>Gammaproteobacteria</taxon>
        <taxon>Cellvibrionales</taxon>
        <taxon>Halieaceae</taxon>
        <taxon>Pseudohalioglobus</taxon>
    </lineage>
</organism>
<feature type="domain" description="TonB-dependent receptor plug" evidence="14">
    <location>
        <begin position="56"/>
        <end position="163"/>
    </location>
</feature>
<keyword evidence="2 11" id="KW-0813">Transport</keyword>
<keyword evidence="16" id="KW-1185">Reference proteome</keyword>
<keyword evidence="3 11" id="KW-1134">Transmembrane beta strand</keyword>
<proteinExistence type="inferred from homology"/>
<keyword evidence="15" id="KW-0675">Receptor</keyword>
<dbReference type="Gene3D" id="2.40.170.20">
    <property type="entry name" value="TonB-dependent receptor, beta-barrel domain"/>
    <property type="match status" value="1"/>
</dbReference>
<comment type="subcellular location">
    <subcellularLocation>
        <location evidence="1 11">Cell outer membrane</location>
        <topology evidence="1 11">Multi-pass membrane protein</topology>
    </subcellularLocation>
</comment>
<comment type="caution">
    <text evidence="15">The sequence shown here is derived from an EMBL/GenBank/DDBJ whole genome shotgun (WGS) entry which is preliminary data.</text>
</comment>
<gene>
    <name evidence="15" type="ORF">C0039_06275</name>
</gene>
<reference evidence="15 16" key="1">
    <citation type="submission" date="2018-01" db="EMBL/GenBank/DDBJ databases">
        <title>The draft genome sequence of Halioglobus lutimaris HF004.</title>
        <authorList>
            <person name="Du Z.-J."/>
            <person name="Shi M.-J."/>
        </authorList>
    </citation>
    <scope>NUCLEOTIDE SEQUENCE [LARGE SCALE GENOMIC DNA]</scope>
    <source>
        <strain evidence="15 16">HF004</strain>
    </source>
</reference>
<evidence type="ECO:0000256" key="2">
    <source>
        <dbReference type="ARBA" id="ARBA00022448"/>
    </source>
</evidence>
<dbReference type="EMBL" id="PKUS01000005">
    <property type="protein sequence ID" value="PLW69614.1"/>
    <property type="molecule type" value="Genomic_DNA"/>
</dbReference>
<dbReference type="Proteomes" id="UP000235005">
    <property type="component" value="Unassembled WGS sequence"/>
</dbReference>
<dbReference type="InterPro" id="IPR000531">
    <property type="entry name" value="Beta-barrel_TonB"/>
</dbReference>
<keyword evidence="10 11" id="KW-0998">Cell outer membrane</keyword>
<evidence type="ECO:0000313" key="15">
    <source>
        <dbReference type="EMBL" id="PLW69614.1"/>
    </source>
</evidence>
<evidence type="ECO:0000259" key="14">
    <source>
        <dbReference type="Pfam" id="PF07715"/>
    </source>
</evidence>
<evidence type="ECO:0000256" key="7">
    <source>
        <dbReference type="ARBA" id="ARBA00023065"/>
    </source>
</evidence>
<keyword evidence="7" id="KW-0406">Ion transport</keyword>
<evidence type="ECO:0000256" key="4">
    <source>
        <dbReference type="ARBA" id="ARBA00022496"/>
    </source>
</evidence>
<dbReference type="PROSITE" id="PS52016">
    <property type="entry name" value="TONB_DEPENDENT_REC_3"/>
    <property type="match status" value="1"/>
</dbReference>
<dbReference type="SUPFAM" id="SSF56935">
    <property type="entry name" value="Porins"/>
    <property type="match status" value="1"/>
</dbReference>
<sequence length="755" mass="82404">MWEKALMKSKTCSSTTNFILRAAISGALFSTYTAVQAQESMLEEVVVTAQKRSERLIEVPISITTLSAETIEQSGVRELKELGDLTPNLMISQNSDFGTNIVIRGVGANSRNIGFDSRVGVYLDGVYLGQSPAANQGLVDLAQVEVLRGPQGTLFGKNTVAGAISLTSVKPGDEFEGSVGVIVGNYDNLELQGSVNVPLTDATSVKFYGNSTTRDGYVDNLFNGDQANERDAVSGRVHLRSELSSSLEMNISADYMEQDRLGFNGEPLTDTFGFFRPEEGKDKYEFSQQTVLEDKELKGASLTFDYETEGGYLLKSITAYRDSEITYDADPDYDSAEFLGVIYTDTYEQTTQEFQIISPDDSNFKYVAGIYYYQQDSATDRDAIPGLGTVFFPGAGVEVPILAFGIDPTRKAVDIDGTVDTESYAIFANGTYDLTDRLTLGVGFRYGEETKDVDWNIDGSNSGAFRIATTNVVDSRTDDSFDPTISLNYAVLEDSYIYGRVSTGSKSGGYNLDFINVDQVEAGIEFDQETVTSYEVGYKGEFPDHNLRLGVALFYSEFEDYQVNQYVDLGGGRTALSITNAAEVITQGVEIDVTYQPTVNLQLTAALGFLDAEFDSFPGGDAEGGDASGNKLPYAPELTASLGAQYYYPLPAIDSSLLLRADYSYTDGYYITASNDEGHTLADGSEVAFGEVDSYGTVSARIGLVSDAETWEVSVWGRNLTDSDHQNYSFRDFFGTILGGYAMPRTYGVEAKYNF</sequence>
<name>A0A2N5X549_9GAMM</name>
<accession>A0A2N5X549</accession>
<keyword evidence="9 11" id="KW-0472">Membrane</keyword>
<dbReference type="GO" id="GO:0006826">
    <property type="term" value="P:iron ion transport"/>
    <property type="evidence" value="ECO:0007669"/>
    <property type="project" value="UniProtKB-KW"/>
</dbReference>
<evidence type="ECO:0000259" key="13">
    <source>
        <dbReference type="Pfam" id="PF00593"/>
    </source>
</evidence>
<keyword evidence="4" id="KW-0410">Iron transport</keyword>
<dbReference type="Pfam" id="PF00593">
    <property type="entry name" value="TonB_dep_Rec_b-barrel"/>
    <property type="match status" value="1"/>
</dbReference>
<dbReference type="GO" id="GO:0009279">
    <property type="term" value="C:cell outer membrane"/>
    <property type="evidence" value="ECO:0007669"/>
    <property type="project" value="UniProtKB-SubCell"/>
</dbReference>
<evidence type="ECO:0000313" key="16">
    <source>
        <dbReference type="Proteomes" id="UP000235005"/>
    </source>
</evidence>
<evidence type="ECO:0000256" key="3">
    <source>
        <dbReference type="ARBA" id="ARBA00022452"/>
    </source>
</evidence>
<dbReference type="InterPro" id="IPR036942">
    <property type="entry name" value="Beta-barrel_TonB_sf"/>
</dbReference>
<keyword evidence="8 12" id="KW-0798">TonB box</keyword>
<dbReference type="InterPro" id="IPR039426">
    <property type="entry name" value="TonB-dep_rcpt-like"/>
</dbReference>
<dbReference type="OrthoDB" id="7051185at2"/>
<evidence type="ECO:0000256" key="9">
    <source>
        <dbReference type="ARBA" id="ARBA00023136"/>
    </source>
</evidence>
<evidence type="ECO:0000256" key="8">
    <source>
        <dbReference type="ARBA" id="ARBA00023077"/>
    </source>
</evidence>